<accession>A0A1Y1WER0</accession>
<dbReference type="EMBL" id="MCFD01000004">
    <property type="protein sequence ID" value="ORX71654.1"/>
    <property type="molecule type" value="Genomic_DNA"/>
</dbReference>
<sequence>MSVSLYMAIFAAILVLIYRLIFWRLLGSEGRRRVVRYAKMHGVRDRLFFLNCTLYSTQSDVTITTPAFVPANPWKKCSQRKSNTICKLFVAV</sequence>
<dbReference type="Proteomes" id="UP000193922">
    <property type="component" value="Unassembled WGS sequence"/>
</dbReference>
<keyword evidence="1" id="KW-0812">Transmembrane</keyword>
<name>A0A1Y1WER0_9FUNG</name>
<dbReference type="AlphaFoldDB" id="A0A1Y1WER0"/>
<dbReference type="RefSeq" id="XP_040745169.1">
    <property type="nucleotide sequence ID" value="XM_040883312.1"/>
</dbReference>
<evidence type="ECO:0000256" key="1">
    <source>
        <dbReference type="SAM" id="Phobius"/>
    </source>
</evidence>
<feature type="transmembrane region" description="Helical" evidence="1">
    <location>
        <begin position="6"/>
        <end position="26"/>
    </location>
</feature>
<evidence type="ECO:0000313" key="3">
    <source>
        <dbReference type="Proteomes" id="UP000193922"/>
    </source>
</evidence>
<protein>
    <submittedName>
        <fullName evidence="2">Uncharacterized protein</fullName>
    </submittedName>
</protein>
<comment type="caution">
    <text evidence="2">The sequence shown here is derived from an EMBL/GenBank/DDBJ whole genome shotgun (WGS) entry which is preliminary data.</text>
</comment>
<evidence type="ECO:0000313" key="2">
    <source>
        <dbReference type="EMBL" id="ORX71654.1"/>
    </source>
</evidence>
<gene>
    <name evidence="2" type="ORF">DL89DRAFT_130064</name>
</gene>
<keyword evidence="1" id="KW-0472">Membrane</keyword>
<proteinExistence type="predicted"/>
<reference evidence="2 3" key="1">
    <citation type="submission" date="2016-07" db="EMBL/GenBank/DDBJ databases">
        <title>Pervasive Adenine N6-methylation of Active Genes in Fungi.</title>
        <authorList>
            <consortium name="DOE Joint Genome Institute"/>
            <person name="Mondo S.J."/>
            <person name="Dannebaum R.O."/>
            <person name="Kuo R.C."/>
            <person name="Labutti K."/>
            <person name="Haridas S."/>
            <person name="Kuo A."/>
            <person name="Salamov A."/>
            <person name="Ahrendt S.R."/>
            <person name="Lipzen A."/>
            <person name="Sullivan W."/>
            <person name="Andreopoulos W.B."/>
            <person name="Clum A."/>
            <person name="Lindquist E."/>
            <person name="Daum C."/>
            <person name="Ramamoorthy G.K."/>
            <person name="Gryganskyi A."/>
            <person name="Culley D."/>
            <person name="Magnuson J.K."/>
            <person name="James T.Y."/>
            <person name="O'Malley M.A."/>
            <person name="Stajich J.E."/>
            <person name="Spatafora J.W."/>
            <person name="Visel A."/>
            <person name="Grigoriev I.V."/>
        </authorList>
    </citation>
    <scope>NUCLEOTIDE SEQUENCE [LARGE SCALE GENOMIC DNA]</scope>
    <source>
        <strain evidence="2 3">ATCC 12442</strain>
    </source>
</reference>
<keyword evidence="1" id="KW-1133">Transmembrane helix</keyword>
<dbReference type="GeneID" id="63799960"/>
<keyword evidence="3" id="KW-1185">Reference proteome</keyword>
<organism evidence="2 3">
    <name type="scientific">Linderina pennispora</name>
    <dbReference type="NCBI Taxonomy" id="61395"/>
    <lineage>
        <taxon>Eukaryota</taxon>
        <taxon>Fungi</taxon>
        <taxon>Fungi incertae sedis</taxon>
        <taxon>Zoopagomycota</taxon>
        <taxon>Kickxellomycotina</taxon>
        <taxon>Kickxellomycetes</taxon>
        <taxon>Kickxellales</taxon>
        <taxon>Kickxellaceae</taxon>
        <taxon>Linderina</taxon>
    </lineage>
</organism>